<dbReference type="EMBL" id="MPUH01000060">
    <property type="protein sequence ID" value="OMJ92514.1"/>
    <property type="molecule type" value="Genomic_DNA"/>
</dbReference>
<feature type="compositionally biased region" description="Low complexity" evidence="2">
    <location>
        <begin position="177"/>
        <end position="192"/>
    </location>
</feature>
<comment type="caution">
    <text evidence="3">The sequence shown here is derived from an EMBL/GenBank/DDBJ whole genome shotgun (WGS) entry which is preliminary data.</text>
</comment>
<feature type="region of interest" description="Disordered" evidence="2">
    <location>
        <begin position="174"/>
        <end position="199"/>
    </location>
</feature>
<evidence type="ECO:0000256" key="1">
    <source>
        <dbReference type="SAM" id="Coils"/>
    </source>
</evidence>
<accession>A0A1R2CU24</accession>
<sequence>MGSPKFDSFYIEQELRNSRRIVELSKKYSGVESFSCDRLADLLDKLRNEEYLKNSYEKALKESMLLLKEEQKKNLENEKKIASLEAMLSNQNNSKVEILAQKLEDIEKSLIEKPQEFNVYNQAFKHKVSIPNSPSKTFQFENLESQRIDLLQERLLALEKLIGSIHKPKTKKRLKICKSSSSNIKKNSIGSKRQNHYPK</sequence>
<keyword evidence="4" id="KW-1185">Reference proteome</keyword>
<reference evidence="3 4" key="1">
    <citation type="submission" date="2016-11" db="EMBL/GenBank/DDBJ databases">
        <title>The macronuclear genome of Stentor coeruleus: a giant cell with tiny introns.</title>
        <authorList>
            <person name="Slabodnick M."/>
            <person name="Ruby J.G."/>
            <person name="Reiff S.B."/>
            <person name="Swart E.C."/>
            <person name="Gosai S."/>
            <person name="Prabakaran S."/>
            <person name="Witkowska E."/>
            <person name="Larue G.E."/>
            <person name="Fisher S."/>
            <person name="Freeman R.M."/>
            <person name="Gunawardena J."/>
            <person name="Chu W."/>
            <person name="Stover N.A."/>
            <person name="Gregory B.D."/>
            <person name="Nowacki M."/>
            <person name="Derisi J."/>
            <person name="Roy S.W."/>
            <person name="Marshall W.F."/>
            <person name="Sood P."/>
        </authorList>
    </citation>
    <scope>NUCLEOTIDE SEQUENCE [LARGE SCALE GENOMIC DNA]</scope>
    <source>
        <strain evidence="3">WM001</strain>
    </source>
</reference>
<organism evidence="3 4">
    <name type="scientific">Stentor coeruleus</name>
    <dbReference type="NCBI Taxonomy" id="5963"/>
    <lineage>
        <taxon>Eukaryota</taxon>
        <taxon>Sar</taxon>
        <taxon>Alveolata</taxon>
        <taxon>Ciliophora</taxon>
        <taxon>Postciliodesmatophora</taxon>
        <taxon>Heterotrichea</taxon>
        <taxon>Heterotrichida</taxon>
        <taxon>Stentoridae</taxon>
        <taxon>Stentor</taxon>
    </lineage>
</organism>
<gene>
    <name evidence="3" type="ORF">SteCoe_4757</name>
</gene>
<keyword evidence="1" id="KW-0175">Coiled coil</keyword>
<evidence type="ECO:0000256" key="2">
    <source>
        <dbReference type="SAM" id="MobiDB-lite"/>
    </source>
</evidence>
<dbReference type="SMR" id="A0A1R2CU24"/>
<dbReference type="AlphaFoldDB" id="A0A1R2CU24"/>
<protein>
    <submittedName>
        <fullName evidence="3">Uncharacterized protein</fullName>
    </submittedName>
</protein>
<evidence type="ECO:0000313" key="4">
    <source>
        <dbReference type="Proteomes" id="UP000187209"/>
    </source>
</evidence>
<name>A0A1R2CU24_9CILI</name>
<proteinExistence type="predicted"/>
<evidence type="ECO:0000313" key="3">
    <source>
        <dbReference type="EMBL" id="OMJ92514.1"/>
    </source>
</evidence>
<dbReference type="Proteomes" id="UP000187209">
    <property type="component" value="Unassembled WGS sequence"/>
</dbReference>
<feature type="coiled-coil region" evidence="1">
    <location>
        <begin position="53"/>
        <end position="87"/>
    </location>
</feature>